<evidence type="ECO:0000256" key="1">
    <source>
        <dbReference type="SAM" id="Phobius"/>
    </source>
</evidence>
<sequence>MKKTELQDELASIRRIMERSSKFISLSGLSGILAGVYALAGAGVVVYAQPWLLHPEAVSSLQVEGMAGGWGSAPSGLVLQLVWIALIVLVAAVATALFLSNRQAKRKGQPMWGLVSRALLYHLAVPLLTGGVLILIMLLYHHYAIVPAASLIFYGLALFSAGNFTFADIKYLGLCELLLGLIAAYFPGYGLLFWILGFGVLHIIYGARIYLKYDR</sequence>
<feature type="transmembrane region" description="Helical" evidence="1">
    <location>
        <begin position="23"/>
        <end position="48"/>
    </location>
</feature>
<dbReference type="AlphaFoldDB" id="A0A5B8UUI4"/>
<dbReference type="EMBL" id="CP042436">
    <property type="protein sequence ID" value="QEC62548.1"/>
    <property type="molecule type" value="Genomic_DNA"/>
</dbReference>
<evidence type="ECO:0000313" key="3">
    <source>
        <dbReference type="Proteomes" id="UP000321479"/>
    </source>
</evidence>
<gene>
    <name evidence="2" type="ORF">FRZ54_08075</name>
</gene>
<proteinExistence type="predicted"/>
<dbReference type="KEGG" id="mgin:FRZ54_08075"/>
<keyword evidence="1" id="KW-1133">Transmembrane helix</keyword>
<evidence type="ECO:0000313" key="2">
    <source>
        <dbReference type="EMBL" id="QEC62548.1"/>
    </source>
</evidence>
<feature type="transmembrane region" description="Helical" evidence="1">
    <location>
        <begin position="144"/>
        <end position="162"/>
    </location>
</feature>
<feature type="transmembrane region" description="Helical" evidence="1">
    <location>
        <begin position="169"/>
        <end position="186"/>
    </location>
</feature>
<name>A0A5B8UUI4_9SPHI</name>
<keyword evidence="1" id="KW-0812">Transmembrane</keyword>
<protein>
    <submittedName>
        <fullName evidence="2">Uncharacterized protein</fullName>
    </submittedName>
</protein>
<dbReference type="Proteomes" id="UP000321479">
    <property type="component" value="Chromosome"/>
</dbReference>
<reference evidence="2 3" key="1">
    <citation type="journal article" date="2017" name="Curr. Microbiol.">
        <title>Mucilaginibacter ginsenosidivorans sp. nov., Isolated from Soil of Ginseng Field.</title>
        <authorList>
            <person name="Kim M.M."/>
            <person name="Siddiqi M.Z."/>
            <person name="Im W.T."/>
        </authorList>
    </citation>
    <scope>NUCLEOTIDE SEQUENCE [LARGE SCALE GENOMIC DNA]</scope>
    <source>
        <strain evidence="2 3">Gsoil 3017</strain>
    </source>
</reference>
<accession>A0A5B8UUI4</accession>
<keyword evidence="3" id="KW-1185">Reference proteome</keyword>
<keyword evidence="1" id="KW-0472">Membrane</keyword>
<dbReference type="OrthoDB" id="1120881at2"/>
<dbReference type="RefSeq" id="WP_147031125.1">
    <property type="nucleotide sequence ID" value="NZ_CP042436.1"/>
</dbReference>
<organism evidence="2 3">
    <name type="scientific">Mucilaginibacter ginsenosidivorans</name>
    <dbReference type="NCBI Taxonomy" id="398053"/>
    <lineage>
        <taxon>Bacteria</taxon>
        <taxon>Pseudomonadati</taxon>
        <taxon>Bacteroidota</taxon>
        <taxon>Sphingobacteriia</taxon>
        <taxon>Sphingobacteriales</taxon>
        <taxon>Sphingobacteriaceae</taxon>
        <taxon>Mucilaginibacter</taxon>
    </lineage>
</organism>
<feature type="transmembrane region" description="Helical" evidence="1">
    <location>
        <begin position="77"/>
        <end position="99"/>
    </location>
</feature>
<feature type="transmembrane region" description="Helical" evidence="1">
    <location>
        <begin position="119"/>
        <end position="138"/>
    </location>
</feature>